<dbReference type="Proteomes" id="UP000014760">
    <property type="component" value="Unassembled WGS sequence"/>
</dbReference>
<dbReference type="Pfam" id="PF00011">
    <property type="entry name" value="HSP20"/>
    <property type="match status" value="2"/>
</dbReference>
<gene>
    <name evidence="4" type="ORF">CAPTEDRAFT_174341</name>
</gene>
<evidence type="ECO:0000256" key="1">
    <source>
        <dbReference type="PROSITE-ProRule" id="PRU00285"/>
    </source>
</evidence>
<dbReference type="GO" id="GO:0042026">
    <property type="term" value="P:protein refolding"/>
    <property type="evidence" value="ECO:0007669"/>
    <property type="project" value="TreeGrafter"/>
</dbReference>
<dbReference type="PANTHER" id="PTHR45640:SF26">
    <property type="entry name" value="RE23625P"/>
    <property type="match status" value="1"/>
</dbReference>
<accession>R7VDZ8</accession>
<evidence type="ECO:0000256" key="2">
    <source>
        <dbReference type="RuleBase" id="RU003616"/>
    </source>
</evidence>
<evidence type="ECO:0000313" key="4">
    <source>
        <dbReference type="EMBL" id="ELU14531.1"/>
    </source>
</evidence>
<dbReference type="InterPro" id="IPR008978">
    <property type="entry name" value="HSP20-like_chaperone"/>
</dbReference>
<dbReference type="PANTHER" id="PTHR45640">
    <property type="entry name" value="HEAT SHOCK PROTEIN HSP-12.2-RELATED"/>
    <property type="match status" value="1"/>
</dbReference>
<dbReference type="PROSITE" id="PS01031">
    <property type="entry name" value="SHSP"/>
    <property type="match status" value="2"/>
</dbReference>
<dbReference type="Gene3D" id="2.60.40.790">
    <property type="match status" value="2"/>
</dbReference>
<dbReference type="InterPro" id="IPR001436">
    <property type="entry name" value="Alpha-crystallin/sHSP_animal"/>
</dbReference>
<proteinExistence type="inferred from homology"/>
<feature type="domain" description="SHSP" evidence="3">
    <location>
        <begin position="37"/>
        <end position="145"/>
    </location>
</feature>
<dbReference type="STRING" id="283909.R7VDZ8"/>
<dbReference type="GO" id="GO:0009408">
    <property type="term" value="P:response to heat"/>
    <property type="evidence" value="ECO:0007669"/>
    <property type="project" value="TreeGrafter"/>
</dbReference>
<evidence type="ECO:0000259" key="3">
    <source>
        <dbReference type="PROSITE" id="PS01031"/>
    </source>
</evidence>
<dbReference type="SUPFAM" id="SSF49764">
    <property type="entry name" value="HSP20-like chaperones"/>
    <property type="match status" value="2"/>
</dbReference>
<dbReference type="EnsemblMetazoa" id="CapteT174341">
    <property type="protein sequence ID" value="CapteP174341"/>
    <property type="gene ID" value="CapteG174341"/>
</dbReference>
<feature type="domain" description="SHSP" evidence="3">
    <location>
        <begin position="169"/>
        <end position="277"/>
    </location>
</feature>
<keyword evidence="6" id="KW-1185">Reference proteome</keyword>
<dbReference type="GO" id="GO:0005737">
    <property type="term" value="C:cytoplasm"/>
    <property type="evidence" value="ECO:0007669"/>
    <property type="project" value="TreeGrafter"/>
</dbReference>
<dbReference type="GO" id="GO:0051082">
    <property type="term" value="F:unfolded protein binding"/>
    <property type="evidence" value="ECO:0007669"/>
    <property type="project" value="TreeGrafter"/>
</dbReference>
<reference evidence="4 6" key="2">
    <citation type="journal article" date="2013" name="Nature">
        <title>Insights into bilaterian evolution from three spiralian genomes.</title>
        <authorList>
            <person name="Simakov O."/>
            <person name="Marletaz F."/>
            <person name="Cho S.J."/>
            <person name="Edsinger-Gonzales E."/>
            <person name="Havlak P."/>
            <person name="Hellsten U."/>
            <person name="Kuo D.H."/>
            <person name="Larsson T."/>
            <person name="Lv J."/>
            <person name="Arendt D."/>
            <person name="Savage R."/>
            <person name="Osoegawa K."/>
            <person name="de Jong P."/>
            <person name="Grimwood J."/>
            <person name="Chapman J.A."/>
            <person name="Shapiro H."/>
            <person name="Aerts A."/>
            <person name="Otillar R.P."/>
            <person name="Terry A.Y."/>
            <person name="Boore J.L."/>
            <person name="Grigoriev I.V."/>
            <person name="Lindberg D.R."/>
            <person name="Seaver E.C."/>
            <person name="Weisblat D.A."/>
            <person name="Putnam N.H."/>
            <person name="Rokhsar D.S."/>
        </authorList>
    </citation>
    <scope>NUCLEOTIDE SEQUENCE</scope>
    <source>
        <strain evidence="4 6">I ESC-2004</strain>
    </source>
</reference>
<dbReference type="CDD" id="cd06526">
    <property type="entry name" value="metazoan_ACD"/>
    <property type="match status" value="2"/>
</dbReference>
<dbReference type="OrthoDB" id="10060792at2759"/>
<evidence type="ECO:0000313" key="6">
    <source>
        <dbReference type="Proteomes" id="UP000014760"/>
    </source>
</evidence>
<dbReference type="EMBL" id="AMQN01004806">
    <property type="status" value="NOT_ANNOTATED_CDS"/>
    <property type="molecule type" value="Genomic_DNA"/>
</dbReference>
<dbReference type="GO" id="GO:0005634">
    <property type="term" value="C:nucleus"/>
    <property type="evidence" value="ECO:0007669"/>
    <property type="project" value="TreeGrafter"/>
</dbReference>
<organism evidence="4">
    <name type="scientific">Capitella teleta</name>
    <name type="common">Polychaete worm</name>
    <dbReference type="NCBI Taxonomy" id="283909"/>
    <lineage>
        <taxon>Eukaryota</taxon>
        <taxon>Metazoa</taxon>
        <taxon>Spiralia</taxon>
        <taxon>Lophotrochozoa</taxon>
        <taxon>Annelida</taxon>
        <taxon>Polychaeta</taxon>
        <taxon>Sedentaria</taxon>
        <taxon>Scolecida</taxon>
        <taxon>Capitellidae</taxon>
        <taxon>Capitella</taxon>
    </lineage>
</organism>
<dbReference type="HOGENOM" id="CLU_957250_0_0_1"/>
<dbReference type="OMA" id="PINIHRE"/>
<reference evidence="6" key="1">
    <citation type="submission" date="2012-12" db="EMBL/GenBank/DDBJ databases">
        <authorList>
            <person name="Hellsten U."/>
            <person name="Grimwood J."/>
            <person name="Chapman J.A."/>
            <person name="Shapiro H."/>
            <person name="Aerts A."/>
            <person name="Otillar R.P."/>
            <person name="Terry A.Y."/>
            <person name="Boore J.L."/>
            <person name="Simakov O."/>
            <person name="Marletaz F."/>
            <person name="Cho S.-J."/>
            <person name="Edsinger-Gonzales E."/>
            <person name="Havlak P."/>
            <person name="Kuo D.-H."/>
            <person name="Larsson T."/>
            <person name="Lv J."/>
            <person name="Arendt D."/>
            <person name="Savage R."/>
            <person name="Osoegawa K."/>
            <person name="de Jong P."/>
            <person name="Lindberg D.R."/>
            <person name="Seaver E.C."/>
            <person name="Weisblat D.A."/>
            <person name="Putnam N.H."/>
            <person name="Grigoriev I.V."/>
            <person name="Rokhsar D.S."/>
        </authorList>
    </citation>
    <scope>NUCLEOTIDE SEQUENCE</scope>
    <source>
        <strain evidence="6">I ESC-2004</strain>
    </source>
</reference>
<name>R7VDZ8_CAPTE</name>
<dbReference type="AlphaFoldDB" id="R7VDZ8"/>
<dbReference type="InterPro" id="IPR002068">
    <property type="entry name" value="A-crystallin/Hsp20_dom"/>
</dbReference>
<reference evidence="5" key="3">
    <citation type="submission" date="2015-06" db="UniProtKB">
        <authorList>
            <consortium name="EnsemblMetazoa"/>
        </authorList>
    </citation>
    <scope>IDENTIFICATION</scope>
</reference>
<dbReference type="EMBL" id="KB294418">
    <property type="protein sequence ID" value="ELU14531.1"/>
    <property type="molecule type" value="Genomic_DNA"/>
</dbReference>
<comment type="similarity">
    <text evidence="1 2">Belongs to the small heat shock protein (HSP20) family.</text>
</comment>
<sequence length="291" mass="32174">MSEDFFNVKLVKKEGDAGGLHVTSASERPLAAGTEILSLTDSNEIYTILPDGSRVFRQKFNVQGYEPGDLQVKVDGNAIRVTAKHEEKYGGKTSSTRQFNRQVDVPENVNPDKLVSYLSPDGILTLEAPVEVSVTPTKPKKAEASAVMRSSPFGVPSGPPQYEAIVKSAHQSVYNTPVIDDTDYGKKMKMVIKMGGAYDPEDVKIQLFDHKVSVKAKHEESIGGRSSKREFSREFDLPHPLYDRSFRAVITPDGNLVFGGSLLENEDQRSMSQLVYNDMPRDGKQCFVDTP</sequence>
<protein>
    <recommendedName>
        <fullName evidence="3">SHSP domain-containing protein</fullName>
    </recommendedName>
</protein>
<evidence type="ECO:0000313" key="5">
    <source>
        <dbReference type="EnsemblMetazoa" id="CapteP174341"/>
    </source>
</evidence>